<dbReference type="InterPro" id="IPR050934">
    <property type="entry name" value="ITIH"/>
</dbReference>
<keyword evidence="4" id="KW-0732">Signal</keyword>
<dbReference type="InterPro" id="IPR036465">
    <property type="entry name" value="vWFA_dom_sf"/>
</dbReference>
<dbReference type="EMBL" id="MRZV01000805">
    <property type="protein sequence ID" value="PIK44042.1"/>
    <property type="molecule type" value="Genomic_DNA"/>
</dbReference>
<keyword evidence="5" id="KW-0646">Protease inhibitor</keyword>
<dbReference type="Proteomes" id="UP000230750">
    <property type="component" value="Unassembled WGS sequence"/>
</dbReference>
<keyword evidence="9" id="KW-1185">Reference proteome</keyword>
<evidence type="ECO:0000256" key="4">
    <source>
        <dbReference type="ARBA" id="ARBA00022729"/>
    </source>
</evidence>
<name>A0A2G8K7U8_STIJA</name>
<dbReference type="SMART" id="SM00327">
    <property type="entry name" value="VWA"/>
    <property type="match status" value="1"/>
</dbReference>
<gene>
    <name evidence="8" type="ORF">BSL78_19111</name>
</gene>
<reference evidence="8 9" key="1">
    <citation type="journal article" date="2017" name="PLoS Biol.">
        <title>The sea cucumber genome provides insights into morphological evolution and visceral regeneration.</title>
        <authorList>
            <person name="Zhang X."/>
            <person name="Sun L."/>
            <person name="Yuan J."/>
            <person name="Sun Y."/>
            <person name="Gao Y."/>
            <person name="Zhang L."/>
            <person name="Li S."/>
            <person name="Dai H."/>
            <person name="Hamel J.F."/>
            <person name="Liu C."/>
            <person name="Yu Y."/>
            <person name="Liu S."/>
            <person name="Lin W."/>
            <person name="Guo K."/>
            <person name="Jin S."/>
            <person name="Xu P."/>
            <person name="Storey K.B."/>
            <person name="Huan P."/>
            <person name="Zhang T."/>
            <person name="Zhou Y."/>
            <person name="Zhang J."/>
            <person name="Lin C."/>
            <person name="Li X."/>
            <person name="Xing L."/>
            <person name="Huo D."/>
            <person name="Sun M."/>
            <person name="Wang L."/>
            <person name="Mercier A."/>
            <person name="Li F."/>
            <person name="Yang H."/>
            <person name="Xiang J."/>
        </authorList>
    </citation>
    <scope>NUCLEOTIDE SEQUENCE [LARGE SCALE GENOMIC DNA]</scope>
    <source>
        <strain evidence="8">Shaxun</strain>
        <tissue evidence="8">Muscle</tissue>
    </source>
</reference>
<dbReference type="PANTHER" id="PTHR10338:SF108">
    <property type="entry name" value="INTER-ALPHA-TRYPSIN INHIBITOR HEAVY CHAIN H4-LIKE PROTEIN"/>
    <property type="match status" value="1"/>
</dbReference>
<evidence type="ECO:0000256" key="5">
    <source>
        <dbReference type="ARBA" id="ARBA00022900"/>
    </source>
</evidence>
<keyword evidence="6" id="KW-0325">Glycoprotein</keyword>
<dbReference type="InterPro" id="IPR010600">
    <property type="entry name" value="ITI_HC_C"/>
</dbReference>
<dbReference type="OrthoDB" id="299997at2759"/>
<comment type="similarity">
    <text evidence="2">Belongs to the ITIH family.</text>
</comment>
<evidence type="ECO:0000313" key="9">
    <source>
        <dbReference type="Proteomes" id="UP000230750"/>
    </source>
</evidence>
<protein>
    <submittedName>
        <fullName evidence="8">Putative inter-alpha-trypsin inhibitor heavy chain H2</fullName>
    </submittedName>
</protein>
<sequence>MVDGKEYDGQVEDLLATEDLNLGSLEIGQSGGIVTPLDHESKMVILSIPLQPDQRAQFNLDYQMLIPRRRGNYEHKVSLFPEQIVDDILVDTAIVEPQGIAVASAYLNDKALDGNPQDLSYLIDQSSNRRWQVQYRPSTRRQLALSSDGIAGDFVLRYDTVHNYDAGVIQIKNNYFVQHFSPSGLAVLRKNVVFVIDISDSMAGAKLQQVKDALKTILDDMRPNDKFNILPFHSQVEFLDRYKMVEASRANIITAKRFVDDLVEQEATNLNKAIIDGVNQLRQEEERNRGEEKVVSMLIVLTDGEPTYGEKDEAQIERNVREVIDGDYSLFALGFGEDVDFPFLTRLALQNHGVARKIPATADASLLLEGFYEEVASPLLYDIEFRYSDGIEPQSLSEISFANYFNGSELVVVGKLLESIRESVLESTVYSKTATENLRLTSTGSIRGTPVELLSPDIPDDLLANIWAYHMIQGFLQTKEQREDNPVYTSLLDQDIIDFSLDHQFFNPFTAYIVNDPMANQNVGNRQVAMRIVEGELAALTQETLRRKFGTGALELTYVDETRNTESAVDDDPHFLVYLPKSDLRVCFDISVQEGSVLSLLQDPKRGLYVNGKIVGAPSLDGTGDRTYIGEVAMLWWFSPRKLPFQILFTPDNVTVMNNHVMHWGKQIRLKHKGVKLHINGKFAQVTLQHNVTFTVMRHKTPPKNRAFKPDYLGFFLEHSKGLSDGAHGLIGQFKTVKADLRPRESEPGRTADLIIKGRKVHVKEGSRNHSLQMKKHTCWKVENNGAGLIDGHYTDYLLSDIFGTD</sequence>
<comment type="caution">
    <text evidence="8">The sequence shown here is derived from an EMBL/GenBank/DDBJ whole genome shotgun (WGS) entry which is preliminary data.</text>
</comment>
<dbReference type="GO" id="GO:0030212">
    <property type="term" value="P:hyaluronan metabolic process"/>
    <property type="evidence" value="ECO:0007669"/>
    <property type="project" value="InterPro"/>
</dbReference>
<dbReference type="Pfam" id="PF06668">
    <property type="entry name" value="ITI_HC_C"/>
    <property type="match status" value="1"/>
</dbReference>
<evidence type="ECO:0000256" key="3">
    <source>
        <dbReference type="ARBA" id="ARBA00022525"/>
    </source>
</evidence>
<evidence type="ECO:0000256" key="2">
    <source>
        <dbReference type="ARBA" id="ARBA00010158"/>
    </source>
</evidence>
<feature type="domain" description="VWFA" evidence="7">
    <location>
        <begin position="191"/>
        <end position="375"/>
    </location>
</feature>
<dbReference type="SUPFAM" id="SSF53300">
    <property type="entry name" value="vWA-like"/>
    <property type="match status" value="1"/>
</dbReference>
<dbReference type="PROSITE" id="PS50234">
    <property type="entry name" value="VWFA"/>
    <property type="match status" value="1"/>
</dbReference>
<comment type="subcellular location">
    <subcellularLocation>
        <location evidence="1">Secreted</location>
    </subcellularLocation>
</comment>
<dbReference type="FunFam" id="3.40.50.410:FF:000013">
    <property type="entry name" value="inter-alpha-trypsin inhibitor heavy chain H2"/>
    <property type="match status" value="1"/>
</dbReference>
<dbReference type="AlphaFoldDB" id="A0A2G8K7U8"/>
<evidence type="ECO:0000256" key="1">
    <source>
        <dbReference type="ARBA" id="ARBA00004613"/>
    </source>
</evidence>
<dbReference type="STRING" id="307972.A0A2G8K7U8"/>
<evidence type="ECO:0000313" key="8">
    <source>
        <dbReference type="EMBL" id="PIK44042.1"/>
    </source>
</evidence>
<keyword evidence="5" id="KW-0722">Serine protease inhibitor</keyword>
<keyword evidence="3" id="KW-0964">Secreted</keyword>
<evidence type="ECO:0000259" key="7">
    <source>
        <dbReference type="PROSITE" id="PS50234"/>
    </source>
</evidence>
<dbReference type="GO" id="GO:0004867">
    <property type="term" value="F:serine-type endopeptidase inhibitor activity"/>
    <property type="evidence" value="ECO:0007669"/>
    <property type="project" value="UniProtKB-KW"/>
</dbReference>
<proteinExistence type="inferred from homology"/>
<dbReference type="Pfam" id="PF00092">
    <property type="entry name" value="VWA"/>
    <property type="match status" value="1"/>
</dbReference>
<dbReference type="Gene3D" id="3.40.50.410">
    <property type="entry name" value="von Willebrand factor, type A domain"/>
    <property type="match status" value="1"/>
</dbReference>
<evidence type="ECO:0000256" key="6">
    <source>
        <dbReference type="ARBA" id="ARBA00023180"/>
    </source>
</evidence>
<dbReference type="PANTHER" id="PTHR10338">
    <property type="entry name" value="INTER-ALPHA-TRYPSIN INHIBITOR HEAVY CHAIN FAMILY MEMBER"/>
    <property type="match status" value="1"/>
</dbReference>
<accession>A0A2G8K7U8</accession>
<dbReference type="InterPro" id="IPR002035">
    <property type="entry name" value="VWF_A"/>
</dbReference>
<dbReference type="GO" id="GO:0005576">
    <property type="term" value="C:extracellular region"/>
    <property type="evidence" value="ECO:0007669"/>
    <property type="project" value="UniProtKB-SubCell"/>
</dbReference>
<organism evidence="8 9">
    <name type="scientific">Stichopus japonicus</name>
    <name type="common">Sea cucumber</name>
    <dbReference type="NCBI Taxonomy" id="307972"/>
    <lineage>
        <taxon>Eukaryota</taxon>
        <taxon>Metazoa</taxon>
        <taxon>Echinodermata</taxon>
        <taxon>Eleutherozoa</taxon>
        <taxon>Echinozoa</taxon>
        <taxon>Holothuroidea</taxon>
        <taxon>Aspidochirotacea</taxon>
        <taxon>Aspidochirotida</taxon>
        <taxon>Stichopodidae</taxon>
        <taxon>Apostichopus</taxon>
    </lineage>
</organism>